<gene>
    <name evidence="6" type="ORF">RNC47_18515</name>
</gene>
<evidence type="ECO:0000313" key="6">
    <source>
        <dbReference type="EMBL" id="MDT0320334.1"/>
    </source>
</evidence>
<keyword evidence="3" id="KW-0804">Transcription</keyword>
<dbReference type="Proteomes" id="UP001183420">
    <property type="component" value="Unassembled WGS sequence"/>
</dbReference>
<proteinExistence type="predicted"/>
<evidence type="ECO:0000256" key="3">
    <source>
        <dbReference type="ARBA" id="ARBA00023163"/>
    </source>
</evidence>
<dbReference type="InterPro" id="IPR036271">
    <property type="entry name" value="Tet_transcr_reg_TetR-rel_C_sf"/>
</dbReference>
<evidence type="ECO:0000313" key="7">
    <source>
        <dbReference type="Proteomes" id="UP001183420"/>
    </source>
</evidence>
<keyword evidence="2 4" id="KW-0238">DNA-binding</keyword>
<dbReference type="InterPro" id="IPR009057">
    <property type="entry name" value="Homeodomain-like_sf"/>
</dbReference>
<dbReference type="RefSeq" id="WP_311600149.1">
    <property type="nucleotide sequence ID" value="NZ_JAVREM010000023.1"/>
</dbReference>
<organism evidence="6 7">
    <name type="scientific">Streptomyces millisiae</name>
    <dbReference type="NCBI Taxonomy" id="3075542"/>
    <lineage>
        <taxon>Bacteria</taxon>
        <taxon>Bacillati</taxon>
        <taxon>Actinomycetota</taxon>
        <taxon>Actinomycetes</taxon>
        <taxon>Kitasatosporales</taxon>
        <taxon>Streptomycetaceae</taxon>
        <taxon>Streptomyces</taxon>
    </lineage>
</organism>
<name>A0ABU2LRW5_9ACTN</name>
<dbReference type="PROSITE" id="PS50977">
    <property type="entry name" value="HTH_TETR_2"/>
    <property type="match status" value="1"/>
</dbReference>
<dbReference type="SUPFAM" id="SSF46689">
    <property type="entry name" value="Homeodomain-like"/>
    <property type="match status" value="1"/>
</dbReference>
<dbReference type="PANTHER" id="PTHR30055">
    <property type="entry name" value="HTH-TYPE TRANSCRIPTIONAL REGULATOR RUTR"/>
    <property type="match status" value="1"/>
</dbReference>
<dbReference type="SUPFAM" id="SSF48498">
    <property type="entry name" value="Tetracyclin repressor-like, C-terminal domain"/>
    <property type="match status" value="1"/>
</dbReference>
<evidence type="ECO:0000256" key="4">
    <source>
        <dbReference type="PROSITE-ProRule" id="PRU00335"/>
    </source>
</evidence>
<accession>A0ABU2LRW5</accession>
<dbReference type="InterPro" id="IPR001647">
    <property type="entry name" value="HTH_TetR"/>
</dbReference>
<evidence type="ECO:0000259" key="5">
    <source>
        <dbReference type="PROSITE" id="PS50977"/>
    </source>
</evidence>
<dbReference type="EMBL" id="JAVREM010000023">
    <property type="protein sequence ID" value="MDT0320334.1"/>
    <property type="molecule type" value="Genomic_DNA"/>
</dbReference>
<dbReference type="InterPro" id="IPR050109">
    <property type="entry name" value="HTH-type_TetR-like_transc_reg"/>
</dbReference>
<dbReference type="Gene3D" id="1.10.357.10">
    <property type="entry name" value="Tetracycline Repressor, domain 2"/>
    <property type="match status" value="1"/>
</dbReference>
<reference evidence="7" key="1">
    <citation type="submission" date="2023-07" db="EMBL/GenBank/DDBJ databases">
        <title>30 novel species of actinomycetes from the DSMZ collection.</title>
        <authorList>
            <person name="Nouioui I."/>
        </authorList>
    </citation>
    <scope>NUCLEOTIDE SEQUENCE [LARGE SCALE GENOMIC DNA]</scope>
    <source>
        <strain evidence="7">DSM 44918</strain>
    </source>
</reference>
<dbReference type="InterPro" id="IPR004111">
    <property type="entry name" value="Repressor_TetR_C"/>
</dbReference>
<feature type="domain" description="HTH tetR-type" evidence="5">
    <location>
        <begin position="32"/>
        <end position="92"/>
    </location>
</feature>
<dbReference type="Pfam" id="PF02909">
    <property type="entry name" value="TetR_C_1"/>
    <property type="match status" value="1"/>
</dbReference>
<keyword evidence="7" id="KW-1185">Reference proteome</keyword>
<keyword evidence="1" id="KW-0805">Transcription regulation</keyword>
<dbReference type="Pfam" id="PF00440">
    <property type="entry name" value="TetR_N"/>
    <property type="match status" value="1"/>
</dbReference>
<dbReference type="Gene3D" id="1.10.10.60">
    <property type="entry name" value="Homeodomain-like"/>
    <property type="match status" value="1"/>
</dbReference>
<sequence length="252" mass="27510">MTSAHSGRGDISRSLELMWRGRERSTRGPKPGLTLERIVEAAVELADRDGIAALSMRNVAAALGVGTMSLYRYVPGKSELLDLMLDHVEAPAADLAEWRGREWRDTLQFIGQGTYRLYLRHPWLLQVNQARPLLGPNALTNFEFALSALDGLGLTSREKVGLITTLVAYVSGLARQHVLTAQANEDAELSQEEFWAAQGPVMELAQASGAYPRVFALEDDTFAEGSVEYGLDFGLALLLDGFATFVAAKRGS</sequence>
<protein>
    <submittedName>
        <fullName evidence="6">TetR/AcrR family transcriptional regulator</fullName>
    </submittedName>
</protein>
<feature type="DNA-binding region" description="H-T-H motif" evidence="4">
    <location>
        <begin position="55"/>
        <end position="74"/>
    </location>
</feature>
<evidence type="ECO:0000256" key="2">
    <source>
        <dbReference type="ARBA" id="ARBA00023125"/>
    </source>
</evidence>
<dbReference type="PANTHER" id="PTHR30055:SF151">
    <property type="entry name" value="TRANSCRIPTIONAL REGULATORY PROTEIN"/>
    <property type="match status" value="1"/>
</dbReference>
<comment type="caution">
    <text evidence="6">The sequence shown here is derived from an EMBL/GenBank/DDBJ whole genome shotgun (WGS) entry which is preliminary data.</text>
</comment>
<evidence type="ECO:0000256" key="1">
    <source>
        <dbReference type="ARBA" id="ARBA00023015"/>
    </source>
</evidence>